<evidence type="ECO:0000256" key="1">
    <source>
        <dbReference type="ARBA" id="ARBA00005854"/>
    </source>
</evidence>
<evidence type="ECO:0000313" key="7">
    <source>
        <dbReference type="EMBL" id="ROZ62338.1"/>
    </source>
</evidence>
<gene>
    <name evidence="7" type="ORF">EDL96_10495</name>
</gene>
<comment type="similarity">
    <text evidence="1 4">Belongs to the D-isomer specific 2-hydroxyacid dehydrogenase family.</text>
</comment>
<comment type="caution">
    <text evidence="7">The sequence shown here is derived from an EMBL/GenBank/DDBJ whole genome shotgun (WGS) entry which is preliminary data.</text>
</comment>
<accession>A0A3N3ZVH1</accession>
<dbReference type="InterPro" id="IPR006140">
    <property type="entry name" value="D-isomer_DH_NAD-bd"/>
</dbReference>
<dbReference type="GO" id="GO:0016618">
    <property type="term" value="F:hydroxypyruvate reductase [NAD(P)H] activity"/>
    <property type="evidence" value="ECO:0007669"/>
    <property type="project" value="TreeGrafter"/>
</dbReference>
<name>A0A3N3ZVH1_9MICC</name>
<dbReference type="InterPro" id="IPR029753">
    <property type="entry name" value="D-isomer_DH_CS"/>
</dbReference>
<evidence type="ECO:0000313" key="8">
    <source>
        <dbReference type="Proteomes" id="UP000270616"/>
    </source>
</evidence>
<dbReference type="PANTHER" id="PTHR10996:SF283">
    <property type="entry name" value="GLYOXYLATE_HYDROXYPYRUVATE REDUCTASE B"/>
    <property type="match status" value="1"/>
</dbReference>
<dbReference type="InterPro" id="IPR036291">
    <property type="entry name" value="NAD(P)-bd_dom_sf"/>
</dbReference>
<proteinExistence type="inferred from homology"/>
<dbReference type="GO" id="GO:0051287">
    <property type="term" value="F:NAD binding"/>
    <property type="evidence" value="ECO:0007669"/>
    <property type="project" value="InterPro"/>
</dbReference>
<sequence>MPSFLFTAPLPGPAEDMLRQAGDVEIGNGFTAEDLKEAAHSGRYDVLITQLSDKVTADVLNGSKLKGVANFGVGFNNIDVEAATANGIFVGNTPDVLSDASANIAMLLLLAAARRAHEGEELVRSGQFKGLTPELLLGADITGTRLGIAGLGRIGKAMARRALGFGLEVVFVQRPPRDRPVNDDELGDLAGRIKQVSWDELLETSDHISLHVPLTPDTTHLIGAEELGRMKSTAVLVNTARGPVIDEAALVTALREGTIAAAGLDVYENEPALAPGLADLPNTFLLPHIGSAEFGTRARMGEMCAENAIAMAKGEVPPYPVNPEAAR</sequence>
<dbReference type="PROSITE" id="PS00671">
    <property type="entry name" value="D_2_HYDROXYACID_DH_3"/>
    <property type="match status" value="1"/>
</dbReference>
<evidence type="ECO:0000256" key="3">
    <source>
        <dbReference type="ARBA" id="ARBA00023027"/>
    </source>
</evidence>
<dbReference type="SUPFAM" id="SSF52283">
    <property type="entry name" value="Formate/glycerate dehydrogenase catalytic domain-like"/>
    <property type="match status" value="1"/>
</dbReference>
<dbReference type="CDD" id="cd05301">
    <property type="entry name" value="GDH"/>
    <property type="match status" value="1"/>
</dbReference>
<dbReference type="Pfam" id="PF02826">
    <property type="entry name" value="2-Hacid_dh_C"/>
    <property type="match status" value="1"/>
</dbReference>
<dbReference type="EMBL" id="RKMF01000013">
    <property type="protein sequence ID" value="ROZ62338.1"/>
    <property type="molecule type" value="Genomic_DNA"/>
</dbReference>
<dbReference type="RefSeq" id="WP_123825870.1">
    <property type="nucleotide sequence ID" value="NZ_RKMF01000013.1"/>
</dbReference>
<dbReference type="GO" id="GO:0030267">
    <property type="term" value="F:glyoxylate reductase (NADPH) activity"/>
    <property type="evidence" value="ECO:0007669"/>
    <property type="project" value="TreeGrafter"/>
</dbReference>
<dbReference type="Proteomes" id="UP000270616">
    <property type="component" value="Unassembled WGS sequence"/>
</dbReference>
<organism evidence="7 8">
    <name type="scientific">Kocuria soli</name>
    <dbReference type="NCBI Taxonomy" id="2485125"/>
    <lineage>
        <taxon>Bacteria</taxon>
        <taxon>Bacillati</taxon>
        <taxon>Actinomycetota</taxon>
        <taxon>Actinomycetes</taxon>
        <taxon>Micrococcales</taxon>
        <taxon>Micrococcaceae</taxon>
        <taxon>Kocuria</taxon>
    </lineage>
</organism>
<dbReference type="GO" id="GO:0005829">
    <property type="term" value="C:cytosol"/>
    <property type="evidence" value="ECO:0007669"/>
    <property type="project" value="TreeGrafter"/>
</dbReference>
<dbReference type="InterPro" id="IPR006139">
    <property type="entry name" value="D-isomer_2_OHA_DH_cat_dom"/>
</dbReference>
<dbReference type="FunFam" id="3.40.50.720:FF:000203">
    <property type="entry name" value="D-3-phosphoglycerate dehydrogenase (SerA)"/>
    <property type="match status" value="1"/>
</dbReference>
<evidence type="ECO:0000256" key="4">
    <source>
        <dbReference type="RuleBase" id="RU003719"/>
    </source>
</evidence>
<dbReference type="InterPro" id="IPR050223">
    <property type="entry name" value="D-isomer_2-hydroxyacid_DH"/>
</dbReference>
<feature type="domain" description="D-isomer specific 2-hydroxyacid dehydrogenase NAD-binding" evidence="6">
    <location>
        <begin position="107"/>
        <end position="290"/>
    </location>
</feature>
<evidence type="ECO:0000259" key="5">
    <source>
        <dbReference type="Pfam" id="PF00389"/>
    </source>
</evidence>
<keyword evidence="8" id="KW-1185">Reference proteome</keyword>
<dbReference type="OrthoDB" id="117809at2"/>
<dbReference type="Pfam" id="PF00389">
    <property type="entry name" value="2-Hacid_dh"/>
    <property type="match status" value="1"/>
</dbReference>
<protein>
    <submittedName>
        <fullName evidence="7">D-glycerate dehydrogenase</fullName>
    </submittedName>
</protein>
<dbReference type="PANTHER" id="PTHR10996">
    <property type="entry name" value="2-HYDROXYACID DEHYDROGENASE-RELATED"/>
    <property type="match status" value="1"/>
</dbReference>
<evidence type="ECO:0000259" key="6">
    <source>
        <dbReference type="Pfam" id="PF02826"/>
    </source>
</evidence>
<dbReference type="SUPFAM" id="SSF51735">
    <property type="entry name" value="NAD(P)-binding Rossmann-fold domains"/>
    <property type="match status" value="1"/>
</dbReference>
<dbReference type="AlphaFoldDB" id="A0A3N3ZVH1"/>
<keyword evidence="3" id="KW-0520">NAD</keyword>
<feature type="domain" description="D-isomer specific 2-hydroxyacid dehydrogenase catalytic" evidence="5">
    <location>
        <begin position="9"/>
        <end position="322"/>
    </location>
</feature>
<dbReference type="Gene3D" id="3.40.50.720">
    <property type="entry name" value="NAD(P)-binding Rossmann-like Domain"/>
    <property type="match status" value="2"/>
</dbReference>
<reference evidence="7 8" key="1">
    <citation type="submission" date="2018-10" db="EMBL/GenBank/DDBJ databases">
        <title>Kocuria sp. M5W7-7, whole genome shotgun sequence.</title>
        <authorList>
            <person name="Tuo L."/>
        </authorList>
    </citation>
    <scope>NUCLEOTIDE SEQUENCE [LARGE SCALE GENOMIC DNA]</scope>
    <source>
        <strain evidence="7 8">M5W7-7</strain>
    </source>
</reference>
<keyword evidence="2 4" id="KW-0560">Oxidoreductase</keyword>
<evidence type="ECO:0000256" key="2">
    <source>
        <dbReference type="ARBA" id="ARBA00023002"/>
    </source>
</evidence>